<proteinExistence type="predicted"/>
<feature type="transmembrane region" description="Helical" evidence="2">
    <location>
        <begin position="23"/>
        <end position="41"/>
    </location>
</feature>
<dbReference type="Pfam" id="PF00574">
    <property type="entry name" value="CLP_protease"/>
    <property type="match status" value="1"/>
</dbReference>
<dbReference type="GO" id="GO:0006508">
    <property type="term" value="P:proteolysis"/>
    <property type="evidence" value="ECO:0007669"/>
    <property type="project" value="UniProtKB-KW"/>
</dbReference>
<evidence type="ECO:0000256" key="1">
    <source>
        <dbReference type="SAM" id="MobiDB-lite"/>
    </source>
</evidence>
<dbReference type="RefSeq" id="WP_207257393.1">
    <property type="nucleotide sequence ID" value="NZ_JAFMPP010000006.1"/>
</dbReference>
<keyword evidence="2" id="KW-0812">Transmembrane</keyword>
<dbReference type="GO" id="GO:0008233">
    <property type="term" value="F:peptidase activity"/>
    <property type="evidence" value="ECO:0007669"/>
    <property type="project" value="UniProtKB-KW"/>
</dbReference>
<sequence>MIGDETPPGRLERLMLRVPEGSVLRLVFSALVAVSIAIVVVDYQNLSERAAEQERTSRTEPMPLRRPQPGDQIRPYLPKTIPVGPDRGEPELPGYDGPVEGEALAEPMRFFVGKKGEATAIGRIEVGTAKALQAFLDKPESAGVQTLVLHSPGGSVADAIAMARDIRARKVSTRVPADGYCASACPLVLAGGLTRRAGDGAWVGVHQVYAVSGDEPGLPSDVDRSIADIQQTSAECQNLLAEMGIDPALWIKAMQTPAASLYVLRPEELVRYRLVRPIPDAPALIGPPAPHYPDFPPGESAADPAAKTAGDLEHTSSL</sequence>
<evidence type="ECO:0000313" key="4">
    <source>
        <dbReference type="Proteomes" id="UP000664122"/>
    </source>
</evidence>
<evidence type="ECO:0000313" key="3">
    <source>
        <dbReference type="EMBL" id="MBO0662596.1"/>
    </source>
</evidence>
<organism evidence="3 4">
    <name type="scientific">Jiella flava</name>
    <dbReference type="NCBI Taxonomy" id="2816857"/>
    <lineage>
        <taxon>Bacteria</taxon>
        <taxon>Pseudomonadati</taxon>
        <taxon>Pseudomonadota</taxon>
        <taxon>Alphaproteobacteria</taxon>
        <taxon>Hyphomicrobiales</taxon>
        <taxon>Aurantimonadaceae</taxon>
        <taxon>Jiella</taxon>
    </lineage>
</organism>
<dbReference type="InterPro" id="IPR023562">
    <property type="entry name" value="ClpP/TepA"/>
</dbReference>
<dbReference type="Gene3D" id="3.90.226.10">
    <property type="entry name" value="2-enoyl-CoA Hydratase, Chain A, domain 1"/>
    <property type="match status" value="1"/>
</dbReference>
<feature type="region of interest" description="Disordered" evidence="1">
    <location>
        <begin position="51"/>
        <end position="89"/>
    </location>
</feature>
<name>A0A939FXJ2_9HYPH</name>
<feature type="region of interest" description="Disordered" evidence="1">
    <location>
        <begin position="287"/>
        <end position="318"/>
    </location>
</feature>
<accession>A0A939FXJ2</accession>
<protein>
    <submittedName>
        <fullName evidence="3">ATP-dependent Clp protease proteolytic subunit</fullName>
    </submittedName>
</protein>
<dbReference type="Proteomes" id="UP000664122">
    <property type="component" value="Unassembled WGS sequence"/>
</dbReference>
<dbReference type="InterPro" id="IPR029045">
    <property type="entry name" value="ClpP/crotonase-like_dom_sf"/>
</dbReference>
<gene>
    <name evidence="3" type="ORF">J1C48_08410</name>
</gene>
<dbReference type="AlphaFoldDB" id="A0A939FXJ2"/>
<dbReference type="EMBL" id="JAFMPP010000006">
    <property type="protein sequence ID" value="MBO0662596.1"/>
    <property type="molecule type" value="Genomic_DNA"/>
</dbReference>
<keyword evidence="4" id="KW-1185">Reference proteome</keyword>
<comment type="caution">
    <text evidence="3">The sequence shown here is derived from an EMBL/GenBank/DDBJ whole genome shotgun (WGS) entry which is preliminary data.</text>
</comment>
<keyword evidence="2" id="KW-0472">Membrane</keyword>
<reference evidence="3" key="1">
    <citation type="submission" date="2021-03" db="EMBL/GenBank/DDBJ databases">
        <title>Whole genome sequence of Jiella sp. CQZ9-1.</title>
        <authorList>
            <person name="Tuo L."/>
        </authorList>
    </citation>
    <scope>NUCLEOTIDE SEQUENCE</scope>
    <source>
        <strain evidence="3">CQZ9-1</strain>
    </source>
</reference>
<keyword evidence="3" id="KW-0645">Protease</keyword>
<keyword evidence="3" id="KW-0378">Hydrolase</keyword>
<evidence type="ECO:0000256" key="2">
    <source>
        <dbReference type="SAM" id="Phobius"/>
    </source>
</evidence>
<keyword evidence="2" id="KW-1133">Transmembrane helix</keyword>
<dbReference type="SUPFAM" id="SSF52096">
    <property type="entry name" value="ClpP/crotonase"/>
    <property type="match status" value="1"/>
</dbReference>
<feature type="compositionally biased region" description="Pro residues" evidence="1">
    <location>
        <begin position="287"/>
        <end position="296"/>
    </location>
</feature>